<name>A0A1G5S2L2_9FIRM</name>
<dbReference type="RefSeq" id="WP_092591242.1">
    <property type="nucleotide sequence ID" value="NZ_FMWL01000010.1"/>
</dbReference>
<sequence>MRKLNVIGLILILAAALALAGCQQTAPEEAGDGAQGPSAEPEKVTVVLDWVPNTNHTGLYVAQDLGFYEEAGLDVEIIQPAEGGSASLIAAGQGEFGISYQEEITYARTAAEPLPVKAIAAIIQHNTSGFASPVEKGIVTPKDFEGKKYGGWGSPAEVAVLSGLMAKEGADFTKLEMVDLGALDFFAATQNHVDFTWIYYGWDGIAAEVNEVPINFILLQDFEENLDFYTPVIIAKEDTLSARPELVEKFLAATSKGYEYAMENPEEAVKSLLKAAPEVDEKIAVASQIYLADQYQADASQWGIMDLQIWSNYAGWMFENGLIESELDAEGAFTNDFLPKK</sequence>
<evidence type="ECO:0000313" key="3">
    <source>
        <dbReference type="EMBL" id="SCZ80090.1"/>
    </source>
</evidence>
<dbReference type="Proteomes" id="UP000199208">
    <property type="component" value="Unassembled WGS sequence"/>
</dbReference>
<dbReference type="InterPro" id="IPR015168">
    <property type="entry name" value="SsuA/THI5"/>
</dbReference>
<dbReference type="PANTHER" id="PTHR31528">
    <property type="entry name" value="4-AMINO-5-HYDROXYMETHYL-2-METHYLPYRIMIDINE PHOSPHATE SYNTHASE THI11-RELATED"/>
    <property type="match status" value="1"/>
</dbReference>
<feature type="domain" description="SsuA/THI5-like" evidence="2">
    <location>
        <begin position="53"/>
        <end position="268"/>
    </location>
</feature>
<dbReference type="GO" id="GO:0009228">
    <property type="term" value="P:thiamine biosynthetic process"/>
    <property type="evidence" value="ECO:0007669"/>
    <property type="project" value="InterPro"/>
</dbReference>
<evidence type="ECO:0000259" key="2">
    <source>
        <dbReference type="Pfam" id="PF09084"/>
    </source>
</evidence>
<dbReference type="STRING" id="1120920.SAMN03080599_02098"/>
<keyword evidence="4" id="KW-1185">Reference proteome</keyword>
<keyword evidence="1" id="KW-0732">Signal</keyword>
<dbReference type="PANTHER" id="PTHR31528:SF3">
    <property type="entry name" value="THIAMINE BIOSYNTHESIS PROTEIN HI_0357-RELATED"/>
    <property type="match status" value="1"/>
</dbReference>
<dbReference type="Pfam" id="PF09084">
    <property type="entry name" value="NMT1"/>
    <property type="match status" value="1"/>
</dbReference>
<evidence type="ECO:0000313" key="4">
    <source>
        <dbReference type="Proteomes" id="UP000199208"/>
    </source>
</evidence>
<proteinExistence type="predicted"/>
<dbReference type="Gene3D" id="3.40.190.10">
    <property type="entry name" value="Periplasmic binding protein-like II"/>
    <property type="match status" value="2"/>
</dbReference>
<dbReference type="OrthoDB" id="9815602at2"/>
<accession>A0A1G5S2L2</accession>
<gene>
    <name evidence="3" type="ORF">SAMN03080599_02098</name>
</gene>
<dbReference type="AlphaFoldDB" id="A0A1G5S2L2"/>
<feature type="chain" id="PRO_5038490857" evidence="1">
    <location>
        <begin position="21"/>
        <end position="341"/>
    </location>
</feature>
<dbReference type="PROSITE" id="PS51257">
    <property type="entry name" value="PROKAR_LIPOPROTEIN"/>
    <property type="match status" value="1"/>
</dbReference>
<dbReference type="EMBL" id="FMWL01000010">
    <property type="protein sequence ID" value="SCZ80090.1"/>
    <property type="molecule type" value="Genomic_DNA"/>
</dbReference>
<dbReference type="InterPro" id="IPR027939">
    <property type="entry name" value="NMT1/THI5"/>
</dbReference>
<reference evidence="3 4" key="1">
    <citation type="submission" date="2016-10" db="EMBL/GenBank/DDBJ databases">
        <authorList>
            <person name="de Groot N.N."/>
        </authorList>
    </citation>
    <scope>NUCLEOTIDE SEQUENCE [LARGE SCALE GENOMIC DNA]</scope>
    <source>
        <strain evidence="3 4">DSM 2784</strain>
    </source>
</reference>
<feature type="signal peptide" evidence="1">
    <location>
        <begin position="1"/>
        <end position="20"/>
    </location>
</feature>
<organism evidence="3 4">
    <name type="scientific">Acidaminobacter hydrogenoformans DSM 2784</name>
    <dbReference type="NCBI Taxonomy" id="1120920"/>
    <lineage>
        <taxon>Bacteria</taxon>
        <taxon>Bacillati</taxon>
        <taxon>Bacillota</taxon>
        <taxon>Clostridia</taxon>
        <taxon>Peptostreptococcales</taxon>
        <taxon>Acidaminobacteraceae</taxon>
        <taxon>Acidaminobacter</taxon>
    </lineage>
</organism>
<evidence type="ECO:0000256" key="1">
    <source>
        <dbReference type="SAM" id="SignalP"/>
    </source>
</evidence>
<protein>
    <submittedName>
        <fullName evidence="3">ABC-type nitrate/sulfonate/bicarbonate transport system, substrate-binding protein</fullName>
    </submittedName>
</protein>
<dbReference type="SUPFAM" id="SSF53850">
    <property type="entry name" value="Periplasmic binding protein-like II"/>
    <property type="match status" value="1"/>
</dbReference>